<protein>
    <submittedName>
        <fullName evidence="1">Uncharacterized protein</fullName>
    </submittedName>
</protein>
<keyword evidence="2" id="KW-1185">Reference proteome</keyword>
<sequence>MPYYQVKEVHLLHKEDKYSIYHNNEEKEIKLNEGFSTAKTILEAMYLLTTKDDPISFYYYYHNGKLEIFLKNEERNLLPGLQININECEWENGSPQLETMFAYEKVSLKGCASPLVIKDREENLIDELINRFPNKSFLIQVKVMPKEDRKAREEIRKLMKHIKKLLQGLDTKDEEKVKEEFFKENGCRLLTKNSIREQLEILENHVNTLNTQGFLFESLEYNIYAEDEIAKEVALKMKEFSKRIENSSLYYLRTEQYNYSLEYLNYIPINFVASILALPLKNVPQAENRKRLEMTNYENEWINKMKQYNVNISQRTMPAYLFTGKRRKKIVIKKL</sequence>
<dbReference type="Proteomes" id="UP001342826">
    <property type="component" value="Unassembled WGS sequence"/>
</dbReference>
<reference evidence="1 2" key="1">
    <citation type="submission" date="2023-03" db="EMBL/GenBank/DDBJ databases">
        <title>Bacillus Genome Sequencing.</title>
        <authorList>
            <person name="Dunlap C."/>
        </authorList>
    </citation>
    <scope>NUCLEOTIDE SEQUENCE [LARGE SCALE GENOMIC DNA]</scope>
    <source>
        <strain evidence="1 2">NRS-1717</strain>
    </source>
</reference>
<dbReference type="EMBL" id="JARTFS010000001">
    <property type="protein sequence ID" value="MED4400112.1"/>
    <property type="molecule type" value="Genomic_DNA"/>
</dbReference>
<comment type="caution">
    <text evidence="1">The sequence shown here is derived from an EMBL/GenBank/DDBJ whole genome shotgun (WGS) entry which is preliminary data.</text>
</comment>
<evidence type="ECO:0000313" key="2">
    <source>
        <dbReference type="Proteomes" id="UP001342826"/>
    </source>
</evidence>
<evidence type="ECO:0000313" key="1">
    <source>
        <dbReference type="EMBL" id="MED4400112.1"/>
    </source>
</evidence>
<organism evidence="1 2">
    <name type="scientific">Metabacillus fastidiosus</name>
    <dbReference type="NCBI Taxonomy" id="1458"/>
    <lineage>
        <taxon>Bacteria</taxon>
        <taxon>Bacillati</taxon>
        <taxon>Bacillota</taxon>
        <taxon>Bacilli</taxon>
        <taxon>Bacillales</taxon>
        <taxon>Bacillaceae</taxon>
        <taxon>Metabacillus</taxon>
    </lineage>
</organism>
<name>A0ABU6NUR7_9BACI</name>
<dbReference type="RefSeq" id="WP_328014727.1">
    <property type="nucleotide sequence ID" value="NZ_JARTFS010000001.1"/>
</dbReference>
<gene>
    <name evidence="1" type="ORF">P9271_01910</name>
</gene>
<accession>A0ABU6NUR7</accession>
<proteinExistence type="predicted"/>